<dbReference type="HOGENOM" id="CLU_773782_0_0_1"/>
<organism evidence="2 3">
    <name type="scientific">Amanita muscaria (strain Koide BX008)</name>
    <dbReference type="NCBI Taxonomy" id="946122"/>
    <lineage>
        <taxon>Eukaryota</taxon>
        <taxon>Fungi</taxon>
        <taxon>Dikarya</taxon>
        <taxon>Basidiomycota</taxon>
        <taxon>Agaricomycotina</taxon>
        <taxon>Agaricomycetes</taxon>
        <taxon>Agaricomycetidae</taxon>
        <taxon>Agaricales</taxon>
        <taxon>Pluteineae</taxon>
        <taxon>Amanitaceae</taxon>
        <taxon>Amanita</taxon>
    </lineage>
</organism>
<protein>
    <submittedName>
        <fullName evidence="2">Uncharacterized protein</fullName>
    </submittedName>
</protein>
<dbReference type="Proteomes" id="UP000054549">
    <property type="component" value="Unassembled WGS sequence"/>
</dbReference>
<dbReference type="EMBL" id="KN818227">
    <property type="protein sequence ID" value="KIL68828.1"/>
    <property type="molecule type" value="Genomic_DNA"/>
</dbReference>
<feature type="compositionally biased region" description="Basic and acidic residues" evidence="1">
    <location>
        <begin position="176"/>
        <end position="190"/>
    </location>
</feature>
<sequence>MSHNGGPSRAGDYPRITFHAQDRTFDRLLKESSLSELKKTVRTKLGLKSGSAIQLAQLRDWKSIDLEDEDDFDAFHSVAHEQRLVAVKVTLADNLSAEVPALEERPRKKHKRKHEAQTPPEQEAEPHVENYVSSGKKRKVAFTEPSAEIDEPTSSLEEPQTKRKKDGSSSIAAVAEPDRGSSHDSVDALKTKKQSSSHDSAEEPKKSKKRKRKSTVDFEADEVQSSTPSKHHPPPPGSETSHTESKALLGADSDQLPSVPEHSTLNEQEGPVAVEVSATRSKKKGAVPTESPTLEESPGVSVSSTTKTSKKKASRRKPDHANEAKPTHPPVGSIDDAESDVPLASSGGPDGAQKGSSG</sequence>
<proteinExistence type="predicted"/>
<evidence type="ECO:0000256" key="1">
    <source>
        <dbReference type="SAM" id="MobiDB-lite"/>
    </source>
</evidence>
<gene>
    <name evidence="2" type="ORF">M378DRAFT_157961</name>
</gene>
<keyword evidence="3" id="KW-1185">Reference proteome</keyword>
<dbReference type="InParanoid" id="A0A0C2XIM0"/>
<dbReference type="AlphaFoldDB" id="A0A0C2XIM0"/>
<feature type="compositionally biased region" description="Basic residues" evidence="1">
    <location>
        <begin position="308"/>
        <end position="318"/>
    </location>
</feature>
<dbReference type="STRING" id="946122.A0A0C2XIM0"/>
<name>A0A0C2XIM0_AMAMK</name>
<reference evidence="2 3" key="1">
    <citation type="submission" date="2014-04" db="EMBL/GenBank/DDBJ databases">
        <title>Evolutionary Origins and Diversification of the Mycorrhizal Mutualists.</title>
        <authorList>
            <consortium name="DOE Joint Genome Institute"/>
            <consortium name="Mycorrhizal Genomics Consortium"/>
            <person name="Kohler A."/>
            <person name="Kuo A."/>
            <person name="Nagy L.G."/>
            <person name="Floudas D."/>
            <person name="Copeland A."/>
            <person name="Barry K.W."/>
            <person name="Cichocki N."/>
            <person name="Veneault-Fourrey C."/>
            <person name="LaButti K."/>
            <person name="Lindquist E.A."/>
            <person name="Lipzen A."/>
            <person name="Lundell T."/>
            <person name="Morin E."/>
            <person name="Murat C."/>
            <person name="Riley R."/>
            <person name="Ohm R."/>
            <person name="Sun H."/>
            <person name="Tunlid A."/>
            <person name="Henrissat B."/>
            <person name="Grigoriev I.V."/>
            <person name="Hibbett D.S."/>
            <person name="Martin F."/>
        </authorList>
    </citation>
    <scope>NUCLEOTIDE SEQUENCE [LARGE SCALE GENOMIC DNA]</scope>
    <source>
        <strain evidence="2 3">Koide BX008</strain>
    </source>
</reference>
<dbReference type="OrthoDB" id="3357439at2759"/>
<evidence type="ECO:0000313" key="2">
    <source>
        <dbReference type="EMBL" id="KIL68828.1"/>
    </source>
</evidence>
<accession>A0A0C2XIM0</accession>
<evidence type="ECO:0000313" key="3">
    <source>
        <dbReference type="Proteomes" id="UP000054549"/>
    </source>
</evidence>
<feature type="region of interest" description="Disordered" evidence="1">
    <location>
        <begin position="98"/>
        <end position="358"/>
    </location>
</feature>